<feature type="non-terminal residue" evidence="2">
    <location>
        <position position="57"/>
    </location>
</feature>
<proteinExistence type="predicted"/>
<sequence length="57" mass="5976">MDFLVEVGRNPSGPTVAATPVRIAEPPTPETEAMMDNSESDDSDYATSTASSSDAQE</sequence>
<protein>
    <submittedName>
        <fullName evidence="2">Uncharacterized protein</fullName>
    </submittedName>
</protein>
<name>A0ABU6USF9_9FABA</name>
<evidence type="ECO:0000256" key="1">
    <source>
        <dbReference type="SAM" id="MobiDB-lite"/>
    </source>
</evidence>
<evidence type="ECO:0000313" key="3">
    <source>
        <dbReference type="Proteomes" id="UP001341840"/>
    </source>
</evidence>
<feature type="compositionally biased region" description="Low complexity" evidence="1">
    <location>
        <begin position="45"/>
        <end position="57"/>
    </location>
</feature>
<feature type="region of interest" description="Disordered" evidence="1">
    <location>
        <begin position="1"/>
        <end position="57"/>
    </location>
</feature>
<evidence type="ECO:0000313" key="2">
    <source>
        <dbReference type="EMBL" id="MED6164250.1"/>
    </source>
</evidence>
<organism evidence="2 3">
    <name type="scientific">Stylosanthes scabra</name>
    <dbReference type="NCBI Taxonomy" id="79078"/>
    <lineage>
        <taxon>Eukaryota</taxon>
        <taxon>Viridiplantae</taxon>
        <taxon>Streptophyta</taxon>
        <taxon>Embryophyta</taxon>
        <taxon>Tracheophyta</taxon>
        <taxon>Spermatophyta</taxon>
        <taxon>Magnoliopsida</taxon>
        <taxon>eudicotyledons</taxon>
        <taxon>Gunneridae</taxon>
        <taxon>Pentapetalae</taxon>
        <taxon>rosids</taxon>
        <taxon>fabids</taxon>
        <taxon>Fabales</taxon>
        <taxon>Fabaceae</taxon>
        <taxon>Papilionoideae</taxon>
        <taxon>50 kb inversion clade</taxon>
        <taxon>dalbergioids sensu lato</taxon>
        <taxon>Dalbergieae</taxon>
        <taxon>Pterocarpus clade</taxon>
        <taxon>Stylosanthes</taxon>
    </lineage>
</organism>
<reference evidence="2 3" key="1">
    <citation type="journal article" date="2023" name="Plants (Basel)">
        <title>Bridging the Gap: Combining Genomics and Transcriptomics Approaches to Understand Stylosanthes scabra, an Orphan Legume from the Brazilian Caatinga.</title>
        <authorList>
            <person name="Ferreira-Neto J.R.C."/>
            <person name="da Silva M.D."/>
            <person name="Binneck E."/>
            <person name="de Melo N.F."/>
            <person name="da Silva R.H."/>
            <person name="de Melo A.L.T.M."/>
            <person name="Pandolfi V."/>
            <person name="Bustamante F.O."/>
            <person name="Brasileiro-Vidal A.C."/>
            <person name="Benko-Iseppon A.M."/>
        </authorList>
    </citation>
    <scope>NUCLEOTIDE SEQUENCE [LARGE SCALE GENOMIC DNA]</scope>
    <source>
        <tissue evidence="2">Leaves</tissue>
    </source>
</reference>
<keyword evidence="3" id="KW-1185">Reference proteome</keyword>
<dbReference type="Proteomes" id="UP001341840">
    <property type="component" value="Unassembled WGS sequence"/>
</dbReference>
<dbReference type="EMBL" id="JASCZI010122399">
    <property type="protein sequence ID" value="MED6164250.1"/>
    <property type="molecule type" value="Genomic_DNA"/>
</dbReference>
<accession>A0ABU6USF9</accession>
<comment type="caution">
    <text evidence="2">The sequence shown here is derived from an EMBL/GenBank/DDBJ whole genome shotgun (WGS) entry which is preliminary data.</text>
</comment>
<gene>
    <name evidence="2" type="ORF">PIB30_087913</name>
</gene>